<evidence type="ECO:0000256" key="3">
    <source>
        <dbReference type="ARBA" id="ARBA00022630"/>
    </source>
</evidence>
<protein>
    <submittedName>
        <fullName evidence="9">Acyl-CoA dehydrogenase</fullName>
    </submittedName>
</protein>
<feature type="domain" description="Acyl-CoA oxidase/dehydrogenase middle" evidence="7">
    <location>
        <begin position="120"/>
        <end position="212"/>
    </location>
</feature>
<dbReference type="AlphaFoldDB" id="A0A0F7C1V5"/>
<dbReference type="GO" id="GO:0003995">
    <property type="term" value="F:acyl-CoA dehydrogenase activity"/>
    <property type="evidence" value="ECO:0007669"/>
    <property type="project" value="TreeGrafter"/>
</dbReference>
<keyword evidence="3 5" id="KW-0285">Flavoprotein</keyword>
<dbReference type="FunFam" id="1.20.140.10:FF:000004">
    <property type="entry name" value="Acyl-CoA dehydrogenase FadE25"/>
    <property type="match status" value="1"/>
</dbReference>
<evidence type="ECO:0000256" key="2">
    <source>
        <dbReference type="ARBA" id="ARBA00009347"/>
    </source>
</evidence>
<dbReference type="FunFam" id="1.10.540.10:FF:000026">
    <property type="entry name" value="Acyl-CoA dehydrogenase medium chain"/>
    <property type="match status" value="1"/>
</dbReference>
<evidence type="ECO:0000256" key="1">
    <source>
        <dbReference type="ARBA" id="ARBA00001974"/>
    </source>
</evidence>
<keyword evidence="9" id="KW-0614">Plasmid</keyword>
<keyword evidence="4 5" id="KW-0274">FAD</keyword>
<dbReference type="Gene3D" id="1.20.140.10">
    <property type="entry name" value="Butyryl-CoA Dehydrogenase, subunit A, domain 3"/>
    <property type="match status" value="1"/>
</dbReference>
<evidence type="ECO:0000259" key="8">
    <source>
        <dbReference type="Pfam" id="PF02771"/>
    </source>
</evidence>
<dbReference type="InterPro" id="IPR036250">
    <property type="entry name" value="AcylCo_DH-like_C"/>
</dbReference>
<dbReference type="SUPFAM" id="SSF47203">
    <property type="entry name" value="Acyl-CoA dehydrogenase C-terminal domain-like"/>
    <property type="match status" value="1"/>
</dbReference>
<comment type="similarity">
    <text evidence="2 5">Belongs to the acyl-CoA dehydrogenase family.</text>
</comment>
<dbReference type="PANTHER" id="PTHR43884:SF12">
    <property type="entry name" value="ISOVALERYL-COA DEHYDROGENASE, MITOCHONDRIAL-RELATED"/>
    <property type="match status" value="1"/>
</dbReference>
<reference evidence="9" key="1">
    <citation type="submission" date="2015-03" db="EMBL/GenBank/DDBJ databases">
        <title>MIGS Cultured Bacterial/Archaeal sample from Brevibacillus laterosporus.</title>
        <authorList>
            <person name="Zeng D."/>
            <person name="Zhu L."/>
            <person name="Dong G."/>
            <person name="Ye W."/>
            <person name="Ren D."/>
            <person name="Wu L."/>
            <person name="Xu J."/>
            <person name="Li G."/>
            <person name="Guo L."/>
        </authorList>
    </citation>
    <scope>NUCLEOTIDE SEQUENCE</scope>
    <source>
        <strain evidence="9">B9</strain>
        <plasmid evidence="9">unnamed2</plasmid>
    </source>
</reference>
<dbReference type="PIRSF" id="PIRSF016578">
    <property type="entry name" value="HsaA"/>
    <property type="match status" value="1"/>
</dbReference>
<dbReference type="Pfam" id="PF02770">
    <property type="entry name" value="Acyl-CoA_dh_M"/>
    <property type="match status" value="1"/>
</dbReference>
<keyword evidence="5" id="KW-0560">Oxidoreductase</keyword>
<dbReference type="Pfam" id="PF02771">
    <property type="entry name" value="Acyl-CoA_dh_N"/>
    <property type="match status" value="1"/>
</dbReference>
<dbReference type="Gene3D" id="2.40.110.10">
    <property type="entry name" value="Butyryl-CoA Dehydrogenase, subunit A, domain 2"/>
    <property type="match status" value="1"/>
</dbReference>
<organism evidence="9">
    <name type="scientific">Brevibacillus laterosporus</name>
    <name type="common">Bacillus laterosporus</name>
    <dbReference type="NCBI Taxonomy" id="1465"/>
    <lineage>
        <taxon>Bacteria</taxon>
        <taxon>Bacillati</taxon>
        <taxon>Bacillota</taxon>
        <taxon>Bacilli</taxon>
        <taxon>Bacillales</taxon>
        <taxon>Paenibacillaceae</taxon>
        <taxon>Brevibacillus</taxon>
    </lineage>
</organism>
<accession>A0A0F7C1V5</accession>
<evidence type="ECO:0000256" key="4">
    <source>
        <dbReference type="ARBA" id="ARBA00022827"/>
    </source>
</evidence>
<dbReference type="InterPro" id="IPR009100">
    <property type="entry name" value="AcylCoA_DH/oxidase_NM_dom_sf"/>
</dbReference>
<dbReference type="RefSeq" id="WP_051870703.1">
    <property type="nucleotide sequence ID" value="NZ_CP011076.1"/>
</dbReference>
<dbReference type="GO" id="GO:0050660">
    <property type="term" value="F:flavin adenine dinucleotide binding"/>
    <property type="evidence" value="ECO:0007669"/>
    <property type="project" value="InterPro"/>
</dbReference>
<proteinExistence type="inferred from homology"/>
<dbReference type="InterPro" id="IPR006091">
    <property type="entry name" value="Acyl-CoA_Oxase/DH_mid-dom"/>
</dbReference>
<dbReference type="InterPro" id="IPR009075">
    <property type="entry name" value="AcylCo_DH/oxidase_C"/>
</dbReference>
<evidence type="ECO:0000256" key="5">
    <source>
        <dbReference type="RuleBase" id="RU362125"/>
    </source>
</evidence>
<evidence type="ECO:0000313" key="9">
    <source>
        <dbReference type="EMBL" id="AKF96333.1"/>
    </source>
</evidence>
<feature type="domain" description="Acyl-CoA dehydrogenase/oxidase C-terminal" evidence="6">
    <location>
        <begin position="225"/>
        <end position="373"/>
    </location>
</feature>
<dbReference type="InterPro" id="IPR013786">
    <property type="entry name" value="AcylCoA_DH/ox_N"/>
</dbReference>
<dbReference type="InterPro" id="IPR037069">
    <property type="entry name" value="AcylCoA_DH/ox_N_sf"/>
</dbReference>
<dbReference type="Gene3D" id="1.10.540.10">
    <property type="entry name" value="Acyl-CoA dehydrogenase/oxidase, N-terminal domain"/>
    <property type="match status" value="1"/>
</dbReference>
<dbReference type="InterPro" id="IPR046373">
    <property type="entry name" value="Acyl-CoA_Oxase/DH_mid-dom_sf"/>
</dbReference>
<gene>
    <name evidence="9" type="ORF">EX87_22690</name>
</gene>
<sequence>MNTSVEQADILAEVEHFAQEEIRPFAKEFELNEELPSELTKKMGEKGYLTPSIPTEYGGLGLDPIQLGLFIEQIGKSCNSVRELITVHNSLVGETIVRWGTKEQKEKWLPSMTQGKKIAAFALSEPNVGTDARSVETCYRKEGNQYIISGIKKWISFADIADVFLVIASHEEEGQVTAFLVERESKGIRTTRMTGLLASKASHIAEVEFRDVVVPAENVLGPIGGGFSYIASYGLDHGRYNIAWGGVAIAQASLEAMISYSRRRTQFGKKLCEFDLMQGIIADATTKIHAARALCLHAGKMRTNKEPDSIMETAMAKYFSSKMVMEVTTDAVQAHGGNGFSNQYPVERYFREAKLLEIIEGTSQVMQLMIAQHSISKNYEKRSNKKDTESRDA</sequence>
<evidence type="ECO:0000259" key="6">
    <source>
        <dbReference type="Pfam" id="PF00441"/>
    </source>
</evidence>
<name>A0A0F7C1V5_BRELA</name>
<geneLocation type="plasmid" evidence="9">
    <name>unnamed2</name>
</geneLocation>
<comment type="cofactor">
    <cofactor evidence="1 5">
        <name>FAD</name>
        <dbReference type="ChEBI" id="CHEBI:57692"/>
    </cofactor>
</comment>
<dbReference type="Pfam" id="PF00441">
    <property type="entry name" value="Acyl-CoA_dh_1"/>
    <property type="match status" value="1"/>
</dbReference>
<dbReference type="PANTHER" id="PTHR43884">
    <property type="entry name" value="ACYL-COA DEHYDROGENASE"/>
    <property type="match status" value="1"/>
</dbReference>
<dbReference type="SUPFAM" id="SSF56645">
    <property type="entry name" value="Acyl-CoA dehydrogenase NM domain-like"/>
    <property type="match status" value="1"/>
</dbReference>
<feature type="domain" description="Acyl-CoA dehydrogenase/oxidase N-terminal" evidence="8">
    <location>
        <begin position="6"/>
        <end position="116"/>
    </location>
</feature>
<dbReference type="EMBL" id="CP011076">
    <property type="protein sequence ID" value="AKF96333.1"/>
    <property type="molecule type" value="Genomic_DNA"/>
</dbReference>
<evidence type="ECO:0000259" key="7">
    <source>
        <dbReference type="Pfam" id="PF02770"/>
    </source>
</evidence>